<keyword evidence="2" id="KW-1133">Transmembrane helix</keyword>
<sequence>MARGPLLRTLDHDGTASQSIAAAQRRAGAHPEGRLPCPACAAGLKGTNFERHLREKHPEVDSGTPNVGVEELQLVGIDHRIRRTFAALTFAWFVAVIVLLVTGPVPIGVDGERTPTQVAQTPVVIIVALGLVIGAIIAILRAAGAFRARITVTGNAIRLSHRLGTGRRHVPLPAAVETGTLFIVRSDRSNSGGSSTGLKVRAGAYLRVADGHRSITVGCPHGAGIRKHWNGWTAGPRRKWWDVDLSAPAFVELQYALAAAGLLAPPR</sequence>
<evidence type="ECO:0000313" key="3">
    <source>
        <dbReference type="EMBL" id="CCM63150.1"/>
    </source>
</evidence>
<dbReference type="OrthoDB" id="3790623at2"/>
<dbReference type="STRING" id="1229780.BN381_180027"/>
<proteinExistence type="predicted"/>
<dbReference type="EMBL" id="CANL01000010">
    <property type="protein sequence ID" value="CCM63150.1"/>
    <property type="molecule type" value="Genomic_DNA"/>
</dbReference>
<name>R4YXX9_9ACTN</name>
<accession>R4YXX9</accession>
<feature type="region of interest" description="Disordered" evidence="1">
    <location>
        <begin position="13"/>
        <end position="32"/>
    </location>
</feature>
<evidence type="ECO:0000256" key="2">
    <source>
        <dbReference type="SAM" id="Phobius"/>
    </source>
</evidence>
<dbReference type="Proteomes" id="UP000018291">
    <property type="component" value="Unassembled WGS sequence"/>
</dbReference>
<feature type="compositionally biased region" description="Low complexity" evidence="1">
    <location>
        <begin position="16"/>
        <end position="26"/>
    </location>
</feature>
<comment type="caution">
    <text evidence="3">The sequence shown here is derived from an EMBL/GenBank/DDBJ whole genome shotgun (WGS) entry which is preliminary data.</text>
</comment>
<dbReference type="AlphaFoldDB" id="R4YXX9"/>
<evidence type="ECO:0000256" key="1">
    <source>
        <dbReference type="SAM" id="MobiDB-lite"/>
    </source>
</evidence>
<dbReference type="RefSeq" id="WP_012225332.1">
    <property type="nucleotide sequence ID" value="NZ_HG422565.1"/>
</dbReference>
<protein>
    <submittedName>
        <fullName evidence="3">Uncharacterized protein</fullName>
    </submittedName>
</protein>
<keyword evidence="2" id="KW-0812">Transmembrane</keyword>
<dbReference type="HOGENOM" id="CLU_1040857_0_0_11"/>
<feature type="transmembrane region" description="Helical" evidence="2">
    <location>
        <begin position="119"/>
        <end position="140"/>
    </location>
</feature>
<gene>
    <name evidence="3" type="ORF">BN381_180027</name>
</gene>
<reference evidence="3 4" key="1">
    <citation type="journal article" date="2013" name="ISME J.">
        <title>Metabolic model for the filamentous 'Candidatus Microthrix parvicella' based on genomic and metagenomic analyses.</title>
        <authorList>
            <person name="Jon McIlroy S."/>
            <person name="Kristiansen R."/>
            <person name="Albertsen M."/>
            <person name="Michael Karst S."/>
            <person name="Rossetti S."/>
            <person name="Lund Nielsen J."/>
            <person name="Tandoi V."/>
            <person name="James Seviour R."/>
            <person name="Nielsen P.H."/>
        </authorList>
    </citation>
    <scope>NUCLEOTIDE SEQUENCE [LARGE SCALE GENOMIC DNA]</scope>
    <source>
        <strain evidence="3 4">RN1</strain>
    </source>
</reference>
<evidence type="ECO:0000313" key="4">
    <source>
        <dbReference type="Proteomes" id="UP000018291"/>
    </source>
</evidence>
<organism evidence="3 4">
    <name type="scientific">Candidatus Neomicrothrix parvicella RN1</name>
    <dbReference type="NCBI Taxonomy" id="1229780"/>
    <lineage>
        <taxon>Bacteria</taxon>
        <taxon>Bacillati</taxon>
        <taxon>Actinomycetota</taxon>
        <taxon>Acidimicrobiia</taxon>
        <taxon>Acidimicrobiales</taxon>
        <taxon>Microthrixaceae</taxon>
        <taxon>Candidatus Neomicrothrix</taxon>
    </lineage>
</organism>
<feature type="transmembrane region" description="Helical" evidence="2">
    <location>
        <begin position="85"/>
        <end position="107"/>
    </location>
</feature>
<keyword evidence="4" id="KW-1185">Reference proteome</keyword>
<keyword evidence="2" id="KW-0472">Membrane</keyword>